<dbReference type="STRING" id="31246.A0A183PWT8"/>
<evidence type="ECO:0000256" key="3">
    <source>
        <dbReference type="ARBA" id="ARBA00022722"/>
    </source>
</evidence>
<dbReference type="InterPro" id="IPR004859">
    <property type="entry name" value="Xrn1_N"/>
</dbReference>
<dbReference type="GO" id="GO:0003723">
    <property type="term" value="F:RNA binding"/>
    <property type="evidence" value="ECO:0007669"/>
    <property type="project" value="TreeGrafter"/>
</dbReference>
<dbReference type="Pfam" id="PF03159">
    <property type="entry name" value="XRN_N"/>
    <property type="match status" value="1"/>
</dbReference>
<evidence type="ECO:0000313" key="6">
    <source>
        <dbReference type="EMBL" id="VDP78107.1"/>
    </source>
</evidence>
<keyword evidence="2" id="KW-0507">mRNA processing</keyword>
<evidence type="ECO:0000256" key="2">
    <source>
        <dbReference type="ARBA" id="ARBA00022664"/>
    </source>
</evidence>
<evidence type="ECO:0000313" key="7">
    <source>
        <dbReference type="Proteomes" id="UP000269396"/>
    </source>
</evidence>
<comment type="similarity">
    <text evidence="1">Belongs to the 5'-3' exonuclease family. XRN2/RAT1 subfamily.</text>
</comment>
<protein>
    <submittedName>
        <fullName evidence="6">Uncharacterized protein</fullName>
    </submittedName>
</protein>
<dbReference type="InterPro" id="IPR027073">
    <property type="entry name" value="5_3_exoribonuclease"/>
</dbReference>
<evidence type="ECO:0000256" key="4">
    <source>
        <dbReference type="ARBA" id="ARBA00022801"/>
    </source>
</evidence>
<dbReference type="CDD" id="cd18673">
    <property type="entry name" value="PIN_XRN1-2-like"/>
    <property type="match status" value="1"/>
</dbReference>
<dbReference type="EMBL" id="UZAL01041185">
    <property type="protein sequence ID" value="VDP78107.1"/>
    <property type="molecule type" value="Genomic_DNA"/>
</dbReference>
<dbReference type="PANTHER" id="PTHR12341">
    <property type="entry name" value="5'-&gt;3' EXORIBONUCLEASE"/>
    <property type="match status" value="1"/>
</dbReference>
<dbReference type="PANTHER" id="PTHR12341:SF41">
    <property type="entry name" value="5'-3' EXORIBONUCLEASE 2"/>
    <property type="match status" value="1"/>
</dbReference>
<keyword evidence="3" id="KW-0540">Nuclease</keyword>
<evidence type="ECO:0000256" key="1">
    <source>
        <dbReference type="ARBA" id="ARBA00006994"/>
    </source>
</evidence>
<dbReference type="Gene3D" id="3.40.50.12390">
    <property type="match status" value="1"/>
</dbReference>
<sequence>MGVPAFFRWLSMKYPSIVTHCAEKRGAILDDDGNRSPIDTSEPNPNGEEFDNLYLDMNGIIHPCTHPENKPAPKTESEMFLAIFEYIDRLFAIVRPRRVLYMAIDGVAPRAKMNQQRSRRFRAAQEAKEKQITIERLRNELIARGAHLPPPKEEHFDSNCITPGTPFMARLAVALRGYIYTRLTKDPGWKNLMVSLRCD</sequence>
<dbReference type="Proteomes" id="UP000269396">
    <property type="component" value="Unassembled WGS sequence"/>
</dbReference>
<dbReference type="GO" id="GO:0006397">
    <property type="term" value="P:mRNA processing"/>
    <property type="evidence" value="ECO:0007669"/>
    <property type="project" value="UniProtKB-KW"/>
</dbReference>
<organism evidence="6 7">
    <name type="scientific">Schistosoma mattheei</name>
    <dbReference type="NCBI Taxonomy" id="31246"/>
    <lineage>
        <taxon>Eukaryota</taxon>
        <taxon>Metazoa</taxon>
        <taxon>Spiralia</taxon>
        <taxon>Lophotrochozoa</taxon>
        <taxon>Platyhelminthes</taxon>
        <taxon>Trematoda</taxon>
        <taxon>Digenea</taxon>
        <taxon>Strigeidida</taxon>
        <taxon>Schistosomatoidea</taxon>
        <taxon>Schistosomatidae</taxon>
        <taxon>Schistosoma</taxon>
    </lineage>
</organism>
<dbReference type="GO" id="GO:0000956">
    <property type="term" value="P:nuclear-transcribed mRNA catabolic process"/>
    <property type="evidence" value="ECO:0007669"/>
    <property type="project" value="TreeGrafter"/>
</dbReference>
<proteinExistence type="inferred from homology"/>
<reference evidence="6 7" key="1">
    <citation type="submission" date="2018-11" db="EMBL/GenBank/DDBJ databases">
        <authorList>
            <consortium name="Pathogen Informatics"/>
        </authorList>
    </citation>
    <scope>NUCLEOTIDE SEQUENCE [LARGE SCALE GENOMIC DNA]</scope>
    <source>
        <strain>Denwood</strain>
        <strain evidence="7">Zambia</strain>
    </source>
</reference>
<dbReference type="GO" id="GO:0004534">
    <property type="term" value="F:5'-3' RNA exonuclease activity"/>
    <property type="evidence" value="ECO:0007669"/>
    <property type="project" value="TreeGrafter"/>
</dbReference>
<dbReference type="GO" id="GO:0005634">
    <property type="term" value="C:nucleus"/>
    <property type="evidence" value="ECO:0007669"/>
    <property type="project" value="TreeGrafter"/>
</dbReference>
<evidence type="ECO:0000256" key="5">
    <source>
        <dbReference type="ARBA" id="ARBA00022839"/>
    </source>
</evidence>
<dbReference type="AlphaFoldDB" id="A0A183PWT8"/>
<dbReference type="FunFam" id="3.40.50.12390:FF:000003">
    <property type="entry name" value="5'-3' exoribonuclease"/>
    <property type="match status" value="1"/>
</dbReference>
<keyword evidence="7" id="KW-1185">Reference proteome</keyword>
<keyword evidence="5" id="KW-0269">Exonuclease</keyword>
<name>A0A183PWT8_9TREM</name>
<gene>
    <name evidence="6" type="ORF">SMTD_LOCUS18824</name>
</gene>
<accession>A0A183PWT8</accession>
<keyword evidence="4" id="KW-0378">Hydrolase</keyword>